<protein>
    <submittedName>
        <fullName evidence="1">9379_t:CDS:1</fullName>
    </submittedName>
</protein>
<keyword evidence="2" id="KW-1185">Reference proteome</keyword>
<comment type="caution">
    <text evidence="1">The sequence shown here is derived from an EMBL/GenBank/DDBJ whole genome shotgun (WGS) entry which is preliminary data.</text>
</comment>
<feature type="non-terminal residue" evidence="1">
    <location>
        <position position="1"/>
    </location>
</feature>
<evidence type="ECO:0000313" key="2">
    <source>
        <dbReference type="Proteomes" id="UP000789396"/>
    </source>
</evidence>
<accession>A0A9N9K1R5</accession>
<evidence type="ECO:0000313" key="1">
    <source>
        <dbReference type="EMBL" id="CAG8802861.1"/>
    </source>
</evidence>
<dbReference type="AlphaFoldDB" id="A0A9N9K1R5"/>
<organism evidence="1 2">
    <name type="scientific">Racocetra fulgida</name>
    <dbReference type="NCBI Taxonomy" id="60492"/>
    <lineage>
        <taxon>Eukaryota</taxon>
        <taxon>Fungi</taxon>
        <taxon>Fungi incertae sedis</taxon>
        <taxon>Mucoromycota</taxon>
        <taxon>Glomeromycotina</taxon>
        <taxon>Glomeromycetes</taxon>
        <taxon>Diversisporales</taxon>
        <taxon>Gigasporaceae</taxon>
        <taxon>Racocetra</taxon>
    </lineage>
</organism>
<dbReference type="Proteomes" id="UP000789396">
    <property type="component" value="Unassembled WGS sequence"/>
</dbReference>
<reference evidence="1" key="1">
    <citation type="submission" date="2021-06" db="EMBL/GenBank/DDBJ databases">
        <authorList>
            <person name="Kallberg Y."/>
            <person name="Tangrot J."/>
            <person name="Rosling A."/>
        </authorList>
    </citation>
    <scope>NUCLEOTIDE SEQUENCE</scope>
    <source>
        <strain evidence="1">IN212</strain>
    </source>
</reference>
<gene>
    <name evidence="1" type="ORF">RFULGI_LOCUS17919</name>
</gene>
<dbReference type="EMBL" id="CAJVPZ010074181">
    <property type="protein sequence ID" value="CAG8802861.1"/>
    <property type="molecule type" value="Genomic_DNA"/>
</dbReference>
<proteinExistence type="predicted"/>
<name>A0A9N9K1R5_9GLOM</name>
<sequence>NINKKIANQKCTSSSTLYNFKDSDNSKVNNLIVISDLEEPDFGDNINKIEDDIINNK</sequence>